<dbReference type="Proteomes" id="UP001597045">
    <property type="component" value="Unassembled WGS sequence"/>
</dbReference>
<evidence type="ECO:0000313" key="2">
    <source>
        <dbReference type="Proteomes" id="UP001597045"/>
    </source>
</evidence>
<name>A0ABW3MHV5_9PSEU</name>
<dbReference type="EMBL" id="JBHTIS010002532">
    <property type="protein sequence ID" value="MFD1049991.1"/>
    <property type="molecule type" value="Genomic_DNA"/>
</dbReference>
<accession>A0ABW3MHV5</accession>
<evidence type="ECO:0000313" key="1">
    <source>
        <dbReference type="EMBL" id="MFD1049991.1"/>
    </source>
</evidence>
<protein>
    <submittedName>
        <fullName evidence="1">Uncharacterized protein</fullName>
    </submittedName>
</protein>
<gene>
    <name evidence="1" type="ORF">ACFQ1S_32890</name>
</gene>
<proteinExistence type="predicted"/>
<organism evidence="1 2">
    <name type="scientific">Kibdelosporangium lantanae</name>
    <dbReference type="NCBI Taxonomy" id="1497396"/>
    <lineage>
        <taxon>Bacteria</taxon>
        <taxon>Bacillati</taxon>
        <taxon>Actinomycetota</taxon>
        <taxon>Actinomycetes</taxon>
        <taxon>Pseudonocardiales</taxon>
        <taxon>Pseudonocardiaceae</taxon>
        <taxon>Kibdelosporangium</taxon>
    </lineage>
</organism>
<sequence length="193" mass="19889">MKPNRAAAPLLWLSTLTMGLMAGLFYAFAVMVMPALAKTGDHEFIAAMQSINRGVQNGGFAFGFYGAFLFTGAAARGGWAVEVAVRRSWEHAAACVVVPAAAVSAGSGEVLAERLGVTLIIADDDPLKVAVRVASAVAGPEAARTQLVARCAGRLSEVRPSARHVLGVLNAELPSTSVAFVDGTGTHLAGRQG</sequence>
<comment type="caution">
    <text evidence="1">The sequence shown here is derived from an EMBL/GenBank/DDBJ whole genome shotgun (WGS) entry which is preliminary data.</text>
</comment>
<keyword evidence="2" id="KW-1185">Reference proteome</keyword>
<reference evidence="2" key="1">
    <citation type="journal article" date="2019" name="Int. J. Syst. Evol. Microbiol.">
        <title>The Global Catalogue of Microorganisms (GCM) 10K type strain sequencing project: providing services to taxonomists for standard genome sequencing and annotation.</title>
        <authorList>
            <consortium name="The Broad Institute Genomics Platform"/>
            <consortium name="The Broad Institute Genome Sequencing Center for Infectious Disease"/>
            <person name="Wu L."/>
            <person name="Ma J."/>
        </authorList>
    </citation>
    <scope>NUCLEOTIDE SEQUENCE [LARGE SCALE GENOMIC DNA]</scope>
    <source>
        <strain evidence="2">JCM 31486</strain>
    </source>
</reference>
<feature type="non-terminal residue" evidence="1">
    <location>
        <position position="193"/>
    </location>
</feature>